<evidence type="ECO:0000259" key="1">
    <source>
        <dbReference type="Pfam" id="PF03446"/>
    </source>
</evidence>
<organism evidence="2 3">
    <name type="scientific">Zingiber officinale</name>
    <name type="common">Ginger</name>
    <name type="synonym">Amomum zingiber</name>
    <dbReference type="NCBI Taxonomy" id="94328"/>
    <lineage>
        <taxon>Eukaryota</taxon>
        <taxon>Viridiplantae</taxon>
        <taxon>Streptophyta</taxon>
        <taxon>Embryophyta</taxon>
        <taxon>Tracheophyta</taxon>
        <taxon>Spermatophyta</taxon>
        <taxon>Magnoliopsida</taxon>
        <taxon>Liliopsida</taxon>
        <taxon>Zingiberales</taxon>
        <taxon>Zingiberaceae</taxon>
        <taxon>Zingiber</taxon>
    </lineage>
</organism>
<keyword evidence="3" id="KW-1185">Reference proteome</keyword>
<dbReference type="EMBL" id="JACMSC010000003">
    <property type="protein sequence ID" value="KAG6527384.1"/>
    <property type="molecule type" value="Genomic_DNA"/>
</dbReference>
<dbReference type="GO" id="GO:0050661">
    <property type="term" value="F:NADP binding"/>
    <property type="evidence" value="ECO:0007669"/>
    <property type="project" value="InterPro"/>
</dbReference>
<dbReference type="Gene3D" id="3.40.50.720">
    <property type="entry name" value="NAD(P)-binding Rossmann-like Domain"/>
    <property type="match status" value="1"/>
</dbReference>
<accession>A0A8J5HL16</accession>
<dbReference type="GO" id="GO:0004616">
    <property type="term" value="F:phosphogluconate dehydrogenase (decarboxylating) activity"/>
    <property type="evidence" value="ECO:0007669"/>
    <property type="project" value="InterPro"/>
</dbReference>
<evidence type="ECO:0000313" key="3">
    <source>
        <dbReference type="Proteomes" id="UP000734854"/>
    </source>
</evidence>
<dbReference type="SUPFAM" id="SSF51735">
    <property type="entry name" value="NAD(P)-binding Rossmann-fold domains"/>
    <property type="match status" value="1"/>
</dbReference>
<evidence type="ECO:0000313" key="2">
    <source>
        <dbReference type="EMBL" id="KAG6527384.1"/>
    </source>
</evidence>
<dbReference type="InterPro" id="IPR006115">
    <property type="entry name" value="6PGDH_NADP-bd"/>
</dbReference>
<dbReference type="PANTHER" id="PTHR11811">
    <property type="entry name" value="6-PHOSPHOGLUCONATE DEHYDROGENASE"/>
    <property type="match status" value="1"/>
</dbReference>
<proteinExistence type="predicted"/>
<name>A0A8J5HL16_ZINOF</name>
<dbReference type="Pfam" id="PF03446">
    <property type="entry name" value="NAD_binding_2"/>
    <property type="match status" value="1"/>
</dbReference>
<feature type="domain" description="6-phosphogluconate dehydrogenase NADP-binding" evidence="1">
    <location>
        <begin position="25"/>
        <end position="110"/>
    </location>
</feature>
<reference evidence="2 3" key="1">
    <citation type="submission" date="2020-08" db="EMBL/GenBank/DDBJ databases">
        <title>Plant Genome Project.</title>
        <authorList>
            <person name="Zhang R.-G."/>
        </authorList>
    </citation>
    <scope>NUCLEOTIDE SEQUENCE [LARGE SCALE GENOMIC DNA]</scope>
    <source>
        <tissue evidence="2">Rhizome</tissue>
    </source>
</reference>
<dbReference type="InterPro" id="IPR006183">
    <property type="entry name" value="Pgluconate_DH"/>
</dbReference>
<protein>
    <recommendedName>
        <fullName evidence="1">6-phosphogluconate dehydrogenase NADP-binding domain-containing protein</fullName>
    </recommendedName>
</protein>
<gene>
    <name evidence="2" type="ORF">ZIOFF_009483</name>
</gene>
<dbReference type="Proteomes" id="UP000734854">
    <property type="component" value="Unassembled WGS sequence"/>
</dbReference>
<dbReference type="AlphaFoldDB" id="A0A8J5HL16"/>
<comment type="caution">
    <text evidence="2">The sequence shown here is derived from an EMBL/GenBank/DDBJ whole genome shotgun (WGS) entry which is preliminary data.</text>
</comment>
<sequence length="116" mass="12925">MKGCPLLAKVNETIAATFSEGKLPLFDHHSPQDFVLSVSRRRSIFILMKASTPIGQTIDMLSLYLEPGDAIINGGNEWYKNIECRIREASPRGLLYLGMGIFGSEDDERETALHGR</sequence>
<dbReference type="InterPro" id="IPR036291">
    <property type="entry name" value="NAD(P)-bd_dom_sf"/>
</dbReference>